<evidence type="ECO:0000256" key="1">
    <source>
        <dbReference type="SAM" id="MobiDB-lite"/>
    </source>
</evidence>
<evidence type="ECO:0000313" key="3">
    <source>
        <dbReference type="Proteomes" id="UP000324629"/>
    </source>
</evidence>
<feature type="region of interest" description="Disordered" evidence="1">
    <location>
        <begin position="13"/>
        <end position="80"/>
    </location>
</feature>
<organism evidence="2 3">
    <name type="scientific">Paragonimus westermani</name>
    <dbReference type="NCBI Taxonomy" id="34504"/>
    <lineage>
        <taxon>Eukaryota</taxon>
        <taxon>Metazoa</taxon>
        <taxon>Spiralia</taxon>
        <taxon>Lophotrochozoa</taxon>
        <taxon>Platyhelminthes</taxon>
        <taxon>Trematoda</taxon>
        <taxon>Digenea</taxon>
        <taxon>Plagiorchiida</taxon>
        <taxon>Troglotremata</taxon>
        <taxon>Troglotrematidae</taxon>
        <taxon>Paragonimus</taxon>
    </lineage>
</organism>
<feature type="region of interest" description="Disordered" evidence="1">
    <location>
        <begin position="226"/>
        <end position="324"/>
    </location>
</feature>
<protein>
    <submittedName>
        <fullName evidence="2">Uncharacterized protein</fullName>
    </submittedName>
</protein>
<accession>A0A5J4N6T1</accession>
<gene>
    <name evidence="2" type="ORF">DEA37_0001948</name>
</gene>
<feature type="non-terminal residue" evidence="2">
    <location>
        <position position="1"/>
    </location>
</feature>
<dbReference type="EMBL" id="QNGE01007116">
    <property type="protein sequence ID" value="KAA3671168.1"/>
    <property type="molecule type" value="Genomic_DNA"/>
</dbReference>
<reference evidence="2 3" key="1">
    <citation type="journal article" date="2019" name="Gigascience">
        <title>Whole-genome sequence of the oriental lung fluke Paragonimus westermani.</title>
        <authorList>
            <person name="Oey H."/>
            <person name="Zakrzewski M."/>
            <person name="Narain K."/>
            <person name="Devi K.R."/>
            <person name="Agatsuma T."/>
            <person name="Nawaratna S."/>
            <person name="Gobert G.N."/>
            <person name="Jones M.K."/>
            <person name="Ragan M.A."/>
            <person name="McManus D.P."/>
            <person name="Krause L."/>
        </authorList>
    </citation>
    <scope>NUCLEOTIDE SEQUENCE [LARGE SCALE GENOMIC DNA]</scope>
    <source>
        <strain evidence="2 3">IND2009</strain>
    </source>
</reference>
<sequence length="324" mass="34183">WFDTFCLSLLPASGGRVTEEEEASESATADDIEGEIEERDQQEYAFDDEDDHEDQDECADESITHIESQGVTDDFTEEQEEGEIQITEPVIPVIKQGGQDNGDEEHITPVSEAESRQSFLCDRDNQVAVRHSVFGASASFSGHPKMGLFSGLHSTQSPPSGLFAAFRPAFSPSTSTEEKPTTSTMPFVGSPGLFKSSILSAGPTTQSSVFKPSLFGTTVVTTTTAGDRCESTDASSTKPKIQPIVWDASESPGSATTQPSSVEVPPTRVGAARRKKWGGPSAIRTSSFSGPIGGSSKPDAFGSSGRGGPSGSGIPSVRPGPRRG</sequence>
<keyword evidence="3" id="KW-1185">Reference proteome</keyword>
<feature type="compositionally biased region" description="Low complexity" evidence="1">
    <location>
        <begin position="312"/>
        <end position="324"/>
    </location>
</feature>
<dbReference type="Proteomes" id="UP000324629">
    <property type="component" value="Unassembled WGS sequence"/>
</dbReference>
<feature type="compositionally biased region" description="Acidic residues" evidence="1">
    <location>
        <begin position="19"/>
        <end position="60"/>
    </location>
</feature>
<feature type="compositionally biased region" description="Polar residues" evidence="1">
    <location>
        <begin position="251"/>
        <end position="261"/>
    </location>
</feature>
<comment type="caution">
    <text evidence="2">The sequence shown here is derived from an EMBL/GenBank/DDBJ whole genome shotgun (WGS) entry which is preliminary data.</text>
</comment>
<dbReference type="AlphaFoldDB" id="A0A5J4N6T1"/>
<evidence type="ECO:0000313" key="2">
    <source>
        <dbReference type="EMBL" id="KAA3671168.1"/>
    </source>
</evidence>
<name>A0A5J4N6T1_9TREM</name>
<proteinExistence type="predicted"/>